<gene>
    <name evidence="2" type="ORF">NCTC13316_01421</name>
</gene>
<name>A0A378JJ43_9GAMM</name>
<accession>A0A378JJ43</accession>
<dbReference type="EMBL" id="UGOD01000001">
    <property type="protein sequence ID" value="STX51326.1"/>
    <property type="molecule type" value="Genomic_DNA"/>
</dbReference>
<sequence length="452" mass="50553">MSDITIIEFLTALEFAPSISKMAKNLGISGPRVQALLCLLGNNLEGVMKLSEGRIDALKGNFKNKNLFDYLLNRDDFGLLSQQDLLKISPYVNKSLLAAVFSCAHDTLEGELKNKGLSIDNLQKRSINGNDYIQVHKFIIYVNNLRITNQLSNNTLNSQSSSFGSRGSIVSFQSTNVEGVDLIEDKLDFLLNHLLDINLDDIAALEFWIADLTKALIPITQANSTQAGIVREIFKAFTRSSHDPNPFIDKLLRDITSKLIAPAPILSALGEGYDQYVKTYKRPSGLPFPNSIFFMNSQTKNYSKGAPEDTPDSSSFEPPAQLMPDAFSEKERRPSKVRRFDSFFSPSTANNILSTLAKLALKFSAIKFTSPSADEEFETWLKDLGGLLQSFDIVEEKTKIEILAAALPYNFDNPEFRTSLLLANTKTTDENFYLLIEAMFFKYPSFNKTPPR</sequence>
<dbReference type="Proteomes" id="UP000254794">
    <property type="component" value="Unassembled WGS sequence"/>
</dbReference>
<organism evidence="2 3">
    <name type="scientific">Legionella busanensis</name>
    <dbReference type="NCBI Taxonomy" id="190655"/>
    <lineage>
        <taxon>Bacteria</taxon>
        <taxon>Pseudomonadati</taxon>
        <taxon>Pseudomonadota</taxon>
        <taxon>Gammaproteobacteria</taxon>
        <taxon>Legionellales</taxon>
        <taxon>Legionellaceae</taxon>
        <taxon>Legionella</taxon>
    </lineage>
</organism>
<keyword evidence="3" id="KW-1185">Reference proteome</keyword>
<evidence type="ECO:0000313" key="3">
    <source>
        <dbReference type="Proteomes" id="UP000254794"/>
    </source>
</evidence>
<proteinExistence type="predicted"/>
<reference evidence="2 3" key="1">
    <citation type="submission" date="2018-06" db="EMBL/GenBank/DDBJ databases">
        <authorList>
            <consortium name="Pathogen Informatics"/>
            <person name="Doyle S."/>
        </authorList>
    </citation>
    <scope>NUCLEOTIDE SEQUENCE [LARGE SCALE GENOMIC DNA]</scope>
    <source>
        <strain evidence="2 3">NCTC13316</strain>
    </source>
</reference>
<dbReference type="RefSeq" id="WP_115330969.1">
    <property type="nucleotide sequence ID" value="NZ_CAAAHP010000001.1"/>
</dbReference>
<protein>
    <submittedName>
        <fullName evidence="2">Uncharacterized protein</fullName>
    </submittedName>
</protein>
<feature type="region of interest" description="Disordered" evidence="1">
    <location>
        <begin position="302"/>
        <end position="321"/>
    </location>
</feature>
<dbReference type="AlphaFoldDB" id="A0A378JJ43"/>
<evidence type="ECO:0000256" key="1">
    <source>
        <dbReference type="SAM" id="MobiDB-lite"/>
    </source>
</evidence>
<evidence type="ECO:0000313" key="2">
    <source>
        <dbReference type="EMBL" id="STX51326.1"/>
    </source>
</evidence>